<comment type="caution">
    <text evidence="1">The sequence shown here is derived from an EMBL/GenBank/DDBJ whole genome shotgun (WGS) entry which is preliminary data.</text>
</comment>
<accession>A0A9P0LK40</accession>
<dbReference type="AlphaFoldDB" id="A0A9P0LK40"/>
<evidence type="ECO:0000313" key="2">
    <source>
        <dbReference type="Proteomes" id="UP001152888"/>
    </source>
</evidence>
<reference evidence="1" key="1">
    <citation type="submission" date="2022-03" db="EMBL/GenBank/DDBJ databases">
        <authorList>
            <person name="Sayadi A."/>
        </authorList>
    </citation>
    <scope>NUCLEOTIDE SEQUENCE</scope>
</reference>
<gene>
    <name evidence="1" type="ORF">ACAOBT_LOCUS21772</name>
</gene>
<dbReference type="Proteomes" id="UP001152888">
    <property type="component" value="Unassembled WGS sequence"/>
</dbReference>
<evidence type="ECO:0000313" key="1">
    <source>
        <dbReference type="EMBL" id="CAH1993848.1"/>
    </source>
</evidence>
<keyword evidence="2" id="KW-1185">Reference proteome</keyword>
<name>A0A9P0LK40_ACAOB</name>
<protein>
    <submittedName>
        <fullName evidence="1">Uncharacterized protein</fullName>
    </submittedName>
</protein>
<dbReference type="EMBL" id="CAKOFQ010007186">
    <property type="protein sequence ID" value="CAH1993848.1"/>
    <property type="molecule type" value="Genomic_DNA"/>
</dbReference>
<proteinExistence type="predicted"/>
<dbReference type="OrthoDB" id="6582319at2759"/>
<organism evidence="1 2">
    <name type="scientific">Acanthoscelides obtectus</name>
    <name type="common">Bean weevil</name>
    <name type="synonym">Bruchus obtectus</name>
    <dbReference type="NCBI Taxonomy" id="200917"/>
    <lineage>
        <taxon>Eukaryota</taxon>
        <taxon>Metazoa</taxon>
        <taxon>Ecdysozoa</taxon>
        <taxon>Arthropoda</taxon>
        <taxon>Hexapoda</taxon>
        <taxon>Insecta</taxon>
        <taxon>Pterygota</taxon>
        <taxon>Neoptera</taxon>
        <taxon>Endopterygota</taxon>
        <taxon>Coleoptera</taxon>
        <taxon>Polyphaga</taxon>
        <taxon>Cucujiformia</taxon>
        <taxon>Chrysomeloidea</taxon>
        <taxon>Chrysomelidae</taxon>
        <taxon>Bruchinae</taxon>
        <taxon>Bruchini</taxon>
        <taxon>Acanthoscelides</taxon>
    </lineage>
</organism>
<sequence length="146" mass="16827">MFSKRVLICTIIARRRKVKKRNESNQFPSVGVFGRPTNKKERHATENCCSCRGNIKCNTKVLGLRSFNSLSYQYLRGASTIREIVATTCAQLWSILQPLFMPSKEEQDWIEIADEFYRRTNFPNVIGAVDGKHPNDTTTAFRNFVF</sequence>